<keyword evidence="2" id="KW-1185">Reference proteome</keyword>
<evidence type="ECO:0000313" key="1">
    <source>
        <dbReference type="EMBL" id="CAG5017485.1"/>
    </source>
</evidence>
<dbReference type="RefSeq" id="WP_215242118.1">
    <property type="nucleotide sequence ID" value="NZ_CAJRAF010000004.1"/>
</dbReference>
<dbReference type="SUPFAM" id="SSF55961">
    <property type="entry name" value="Bet v1-like"/>
    <property type="match status" value="1"/>
</dbReference>
<organism evidence="1 2">
    <name type="scientific">Dyadobacter helix</name>
    <dbReference type="NCBI Taxonomy" id="2822344"/>
    <lineage>
        <taxon>Bacteria</taxon>
        <taxon>Pseudomonadati</taxon>
        <taxon>Bacteroidota</taxon>
        <taxon>Cytophagia</taxon>
        <taxon>Cytophagales</taxon>
        <taxon>Spirosomataceae</taxon>
        <taxon>Dyadobacter</taxon>
    </lineage>
</organism>
<dbReference type="EMBL" id="CAJRAF010000004">
    <property type="protein sequence ID" value="CAG5017485.1"/>
    <property type="molecule type" value="Genomic_DNA"/>
</dbReference>
<gene>
    <name evidence="1" type="ORF">DYBT9275_05782</name>
</gene>
<dbReference type="Gene3D" id="3.30.530.20">
    <property type="match status" value="1"/>
</dbReference>
<evidence type="ECO:0000313" key="2">
    <source>
        <dbReference type="Proteomes" id="UP000680038"/>
    </source>
</evidence>
<dbReference type="AlphaFoldDB" id="A0A916NE51"/>
<name>A0A916NE51_9BACT</name>
<dbReference type="InterPro" id="IPR023393">
    <property type="entry name" value="START-like_dom_sf"/>
</dbReference>
<proteinExistence type="predicted"/>
<sequence length="149" mass="16680">MEKKRIKKSITIDASKEKVWDVLMLDNYNSIWYACFSEGTVAVTDWQVGSKVIFKDGSENGLIGTVMINEPSKMLSVTYTGMLEGGKEDYESEAAKDFAGSEETYVLSENNNVTTLDISVDMGADYFDMMTEAWDHALVSIKELSENKN</sequence>
<protein>
    <recommendedName>
        <fullName evidence="3">SRPBCC domain-containing protein</fullName>
    </recommendedName>
</protein>
<comment type="caution">
    <text evidence="1">The sequence shown here is derived from an EMBL/GenBank/DDBJ whole genome shotgun (WGS) entry which is preliminary data.</text>
</comment>
<accession>A0A916NE51</accession>
<evidence type="ECO:0008006" key="3">
    <source>
        <dbReference type="Google" id="ProtNLM"/>
    </source>
</evidence>
<dbReference type="Proteomes" id="UP000680038">
    <property type="component" value="Unassembled WGS sequence"/>
</dbReference>
<reference evidence="1" key="1">
    <citation type="submission" date="2021-04" db="EMBL/GenBank/DDBJ databases">
        <authorList>
            <person name="Rodrigo-Torres L."/>
            <person name="Arahal R. D."/>
            <person name="Lucena T."/>
        </authorList>
    </citation>
    <scope>NUCLEOTIDE SEQUENCE</scope>
    <source>
        <strain evidence="1">CECT 9275</strain>
    </source>
</reference>